<reference evidence="3" key="1">
    <citation type="submission" date="2025-08" db="UniProtKB">
        <authorList>
            <consortium name="RefSeq"/>
        </authorList>
    </citation>
    <scope>IDENTIFICATION</scope>
    <source>
        <tissue evidence="3">Muscle</tissue>
    </source>
</reference>
<dbReference type="PROSITE" id="PS50042">
    <property type="entry name" value="CNMP_BINDING_3"/>
    <property type="match status" value="1"/>
</dbReference>
<evidence type="ECO:0000313" key="3">
    <source>
        <dbReference type="RefSeq" id="XP_035887662.1"/>
    </source>
</evidence>
<proteinExistence type="predicted"/>
<gene>
    <name evidence="3" type="primary">LOC118501910</name>
</gene>
<accession>A0A7E6E9P5</accession>
<sequence length="548" mass="61747">MRTLIEGGLHGPLPTLAPDGLLALRTTGLLDPEPELAAGSRAETRLQKRKILESKRWGQRRVLPGPRPLAVSAKRAEFGAPGSTNLETPVLMARVLGPQGPSAPLLAAGRERFRRAAGILAHVCGLTLLMKRYIEKSRAEEWAQFYLSIKNHSANELLFDMSNFSKYNLNKDFAKLKTLMFIQPKQRSQENLQEIQLCLKKNRSFHSLPNEVQLQLCQTAIYQELEAESMLLRQGHVPLECYLILAGHLKVMSSNTGMNKNTNSEILSEFEEGDFIGEICLLTNTNRPASILCKTDVKLLVISKDDFYCTLAQRIQEQYQETCNFLRSFPLFFSWPKEKIDFLVHCSLRRYYRAGPTIISDNFNSHFLVFIISGRCQIIAQMNCEEISVRSCVMKTGSSTLKNPHAVLPPRGPLDVTGRSLETATVFPRTSFSAARKKTLDTKKSPLQGLSSATCFVEIRVLEQGEVFGLAETLGCSCDLHLYLISEGVECIFIPKNLFLSEASTDFRRSASELVCAYPTEEALREYLVEQQVWNEYKARLLAQQLKR</sequence>
<dbReference type="PANTHER" id="PTHR23011:SF41">
    <property type="entry name" value="CYCLIC NUCLEOTIDE-BINDING DOMAIN-CONTAINING PROTEIN"/>
    <property type="match status" value="1"/>
</dbReference>
<protein>
    <submittedName>
        <fullName evidence="3">Uncharacterized protein LOC118501910</fullName>
    </submittedName>
</protein>
<dbReference type="KEGG" id="pdic:118501910"/>
<dbReference type="OrthoDB" id="166212at2759"/>
<dbReference type="SUPFAM" id="SSF51206">
    <property type="entry name" value="cAMP-binding domain-like"/>
    <property type="match status" value="2"/>
</dbReference>
<dbReference type="RefSeq" id="XP_035887662.1">
    <property type="nucleotide sequence ID" value="XM_036031769.1"/>
</dbReference>
<dbReference type="InParanoid" id="A0A7E6E9P5"/>
<dbReference type="Gene3D" id="2.60.120.10">
    <property type="entry name" value="Jelly Rolls"/>
    <property type="match status" value="2"/>
</dbReference>
<dbReference type="AlphaFoldDB" id="A0A7E6E9P5"/>
<dbReference type="Pfam" id="PF00027">
    <property type="entry name" value="cNMP_binding"/>
    <property type="match status" value="1"/>
</dbReference>
<dbReference type="InterPro" id="IPR014710">
    <property type="entry name" value="RmlC-like_jellyroll"/>
</dbReference>
<organism evidence="2 3">
    <name type="scientific">Phyllostomus discolor</name>
    <name type="common">pale spear-nosed bat</name>
    <dbReference type="NCBI Taxonomy" id="89673"/>
    <lineage>
        <taxon>Eukaryota</taxon>
        <taxon>Metazoa</taxon>
        <taxon>Chordata</taxon>
        <taxon>Craniata</taxon>
        <taxon>Vertebrata</taxon>
        <taxon>Euteleostomi</taxon>
        <taxon>Mammalia</taxon>
        <taxon>Eutheria</taxon>
        <taxon>Laurasiatheria</taxon>
        <taxon>Chiroptera</taxon>
        <taxon>Yangochiroptera</taxon>
        <taxon>Phyllostomidae</taxon>
        <taxon>Phyllostominae</taxon>
        <taxon>Phyllostomus</taxon>
    </lineage>
</organism>
<dbReference type="PANTHER" id="PTHR23011">
    <property type="entry name" value="CYCLIC NUCLEOTIDE-BINDING DOMAIN CONTAINING PROTEIN"/>
    <property type="match status" value="1"/>
</dbReference>
<dbReference type="InterPro" id="IPR000595">
    <property type="entry name" value="cNMP-bd_dom"/>
</dbReference>
<dbReference type="Proteomes" id="UP000504628">
    <property type="component" value="Chromosome 1"/>
</dbReference>
<evidence type="ECO:0000313" key="2">
    <source>
        <dbReference type="Proteomes" id="UP000504628"/>
    </source>
</evidence>
<feature type="domain" description="Cyclic nucleotide-binding" evidence="1">
    <location>
        <begin position="204"/>
        <end position="328"/>
    </location>
</feature>
<dbReference type="SMART" id="SM00100">
    <property type="entry name" value="cNMP"/>
    <property type="match status" value="1"/>
</dbReference>
<dbReference type="CDD" id="cd00038">
    <property type="entry name" value="CAP_ED"/>
    <property type="match status" value="1"/>
</dbReference>
<dbReference type="GeneID" id="118501910"/>
<dbReference type="InterPro" id="IPR018490">
    <property type="entry name" value="cNMP-bd_dom_sf"/>
</dbReference>
<name>A0A7E6E9P5_9CHIR</name>
<evidence type="ECO:0000259" key="1">
    <source>
        <dbReference type="PROSITE" id="PS50042"/>
    </source>
</evidence>
<keyword evidence="2" id="KW-1185">Reference proteome</keyword>